<dbReference type="Pfam" id="PF21672">
    <property type="entry name" value="COMM_HN"/>
    <property type="match status" value="1"/>
</dbReference>
<dbReference type="RefSeq" id="XP_017777967.1">
    <property type="nucleotide sequence ID" value="XM_017922478.1"/>
</dbReference>
<dbReference type="PANTHER" id="PTHR12333">
    <property type="entry name" value="COMM DOMAIN CONTAINING PROTEIN 10"/>
    <property type="match status" value="1"/>
</dbReference>
<name>A0ABM1MTR7_NICVS</name>
<gene>
    <name evidence="2" type="primary">LOC108563722</name>
</gene>
<organism evidence="1 2">
    <name type="scientific">Nicrophorus vespilloides</name>
    <name type="common">Boreal carrion beetle</name>
    <dbReference type="NCBI Taxonomy" id="110193"/>
    <lineage>
        <taxon>Eukaryota</taxon>
        <taxon>Metazoa</taxon>
        <taxon>Ecdysozoa</taxon>
        <taxon>Arthropoda</taxon>
        <taxon>Hexapoda</taxon>
        <taxon>Insecta</taxon>
        <taxon>Pterygota</taxon>
        <taxon>Neoptera</taxon>
        <taxon>Endopterygota</taxon>
        <taxon>Coleoptera</taxon>
        <taxon>Polyphaga</taxon>
        <taxon>Staphyliniformia</taxon>
        <taxon>Silphidae</taxon>
        <taxon>Nicrophorinae</taxon>
        <taxon>Nicrophorus</taxon>
    </lineage>
</organism>
<dbReference type="Proteomes" id="UP000695000">
    <property type="component" value="Unplaced"/>
</dbReference>
<protein>
    <submittedName>
        <fullName evidence="2">Uncharacterized protein LOC108563722</fullName>
    </submittedName>
</protein>
<dbReference type="InterPro" id="IPR037361">
    <property type="entry name" value="COMMD10"/>
</dbReference>
<dbReference type="GeneID" id="108563722"/>
<accession>A0ABM1MTR7</accession>
<reference evidence="2" key="1">
    <citation type="submission" date="2025-08" db="UniProtKB">
        <authorList>
            <consortium name="RefSeq"/>
        </authorList>
    </citation>
    <scope>IDENTIFICATION</scope>
    <source>
        <tissue evidence="2">Whole Larva</tissue>
    </source>
</reference>
<keyword evidence="1" id="KW-1185">Reference proteome</keyword>
<evidence type="ECO:0000313" key="1">
    <source>
        <dbReference type="Proteomes" id="UP000695000"/>
    </source>
</evidence>
<proteinExistence type="predicted"/>
<evidence type="ECO:0000313" key="2">
    <source>
        <dbReference type="RefSeq" id="XP_017777967.1"/>
    </source>
</evidence>
<dbReference type="PANTHER" id="PTHR12333:SF0">
    <property type="entry name" value="COMM DOMAIN-CONTAINING PROTEIN 10"/>
    <property type="match status" value="1"/>
</dbReference>
<sequence length="184" mass="21107">MSSLPWIKTSKRLLEAVGLVNSIPDDDDMYREVLLQSVEGDFPEEYLKSLESSLKLSGDNVQILVQCIEYIMTKANQIIIKPSVLQKNLVEVLKFENEKAECFVKVWSEQAAKRFGDLGTRKKVDDVTWEIVLRSDELRGRFQLSLSDFLGADDERVTLDLSEAELTELYLKLEDCQNKLDSLR</sequence>